<dbReference type="Pfam" id="PF00589">
    <property type="entry name" value="Phage_integrase"/>
    <property type="match status" value="1"/>
</dbReference>
<dbReference type="RefSeq" id="WP_310414913.1">
    <property type="nucleotide sequence ID" value="NZ_JAVDYC010000001.1"/>
</dbReference>
<dbReference type="InterPro" id="IPR044068">
    <property type="entry name" value="CB"/>
</dbReference>
<dbReference type="GO" id="GO:0006310">
    <property type="term" value="P:DNA recombination"/>
    <property type="evidence" value="ECO:0007669"/>
    <property type="project" value="UniProtKB-KW"/>
</dbReference>
<dbReference type="InterPro" id="IPR011010">
    <property type="entry name" value="DNA_brk_join_enz"/>
</dbReference>
<comment type="caution">
    <text evidence="8">The sequence shown here is derived from an EMBL/GenBank/DDBJ whole genome shotgun (WGS) entry which is preliminary data.</text>
</comment>
<sequence>MRTRKPNGTSTVYKGADGYWHGRVVIGVKNNGKPDRRHVQAKTEGEVYDKVRKLEQQRENGTVRKVGQRWTVEKWLTHWVENIAAESVSDNTLSGYRVAVGKHLIPGVGAHRIEKLEPENLETLYRQMMRAGSAAGTAHQAHRTIRTALNEAVRRGHLIRNPATLAKPPRLTDEEIEPYAVAEIQKLLAVASERRNSMRWAIALALGLRQSEALGLRWSDIDLNKGRLTVRRARQRPRWQHGCGNTCGRKLGLLHQ</sequence>
<dbReference type="InterPro" id="IPR010998">
    <property type="entry name" value="Integrase_recombinase_N"/>
</dbReference>
<keyword evidence="2" id="KW-0229">DNA integration</keyword>
<evidence type="ECO:0000313" key="8">
    <source>
        <dbReference type="EMBL" id="MDR7323281.1"/>
    </source>
</evidence>
<accession>A0AAE3ZPQ0</accession>
<protein>
    <submittedName>
        <fullName evidence="8">Integrase</fullName>
    </submittedName>
</protein>
<dbReference type="SUPFAM" id="SSF56349">
    <property type="entry name" value="DNA breaking-rejoining enzymes"/>
    <property type="match status" value="1"/>
</dbReference>
<dbReference type="Gene3D" id="1.10.150.130">
    <property type="match status" value="1"/>
</dbReference>
<dbReference type="Proteomes" id="UP001183629">
    <property type="component" value="Unassembled WGS sequence"/>
</dbReference>
<keyword evidence="4" id="KW-0233">DNA recombination</keyword>
<evidence type="ECO:0000256" key="4">
    <source>
        <dbReference type="ARBA" id="ARBA00023172"/>
    </source>
</evidence>
<proteinExistence type="inferred from homology"/>
<evidence type="ECO:0000256" key="2">
    <source>
        <dbReference type="ARBA" id="ARBA00022908"/>
    </source>
</evidence>
<dbReference type="InterPro" id="IPR050808">
    <property type="entry name" value="Phage_Integrase"/>
</dbReference>
<evidence type="ECO:0000256" key="5">
    <source>
        <dbReference type="PROSITE-ProRule" id="PRU01248"/>
    </source>
</evidence>
<feature type="domain" description="Core-binding (CB)" evidence="7">
    <location>
        <begin position="70"/>
        <end position="153"/>
    </location>
</feature>
<dbReference type="GO" id="GO:0003677">
    <property type="term" value="F:DNA binding"/>
    <property type="evidence" value="ECO:0007669"/>
    <property type="project" value="UniProtKB-UniRule"/>
</dbReference>
<organism evidence="8 9">
    <name type="scientific">Catenuloplanes niger</name>
    <dbReference type="NCBI Taxonomy" id="587534"/>
    <lineage>
        <taxon>Bacteria</taxon>
        <taxon>Bacillati</taxon>
        <taxon>Actinomycetota</taxon>
        <taxon>Actinomycetes</taxon>
        <taxon>Micromonosporales</taxon>
        <taxon>Micromonosporaceae</taxon>
        <taxon>Catenuloplanes</taxon>
    </lineage>
</organism>
<dbReference type="PANTHER" id="PTHR30629:SF2">
    <property type="entry name" value="PROPHAGE INTEGRASE INTS-RELATED"/>
    <property type="match status" value="1"/>
</dbReference>
<dbReference type="PROSITE" id="PS51898">
    <property type="entry name" value="TYR_RECOMBINASE"/>
    <property type="match status" value="1"/>
</dbReference>
<dbReference type="AlphaFoldDB" id="A0AAE3ZPQ0"/>
<feature type="domain" description="Tyr recombinase" evidence="6">
    <location>
        <begin position="174"/>
        <end position="256"/>
    </location>
</feature>
<evidence type="ECO:0000259" key="7">
    <source>
        <dbReference type="PROSITE" id="PS51900"/>
    </source>
</evidence>
<evidence type="ECO:0000256" key="1">
    <source>
        <dbReference type="ARBA" id="ARBA00008857"/>
    </source>
</evidence>
<keyword evidence="9" id="KW-1185">Reference proteome</keyword>
<dbReference type="InterPro" id="IPR013762">
    <property type="entry name" value="Integrase-like_cat_sf"/>
</dbReference>
<reference evidence="8 9" key="1">
    <citation type="submission" date="2023-07" db="EMBL/GenBank/DDBJ databases">
        <title>Sequencing the genomes of 1000 actinobacteria strains.</title>
        <authorList>
            <person name="Klenk H.-P."/>
        </authorList>
    </citation>
    <scope>NUCLEOTIDE SEQUENCE [LARGE SCALE GENOMIC DNA]</scope>
    <source>
        <strain evidence="8 9">DSM 44711</strain>
    </source>
</reference>
<evidence type="ECO:0000313" key="9">
    <source>
        <dbReference type="Proteomes" id="UP001183629"/>
    </source>
</evidence>
<dbReference type="PANTHER" id="PTHR30629">
    <property type="entry name" value="PROPHAGE INTEGRASE"/>
    <property type="match status" value="1"/>
</dbReference>
<evidence type="ECO:0000259" key="6">
    <source>
        <dbReference type="PROSITE" id="PS51898"/>
    </source>
</evidence>
<gene>
    <name evidence="8" type="ORF">J2S44_003531</name>
</gene>
<comment type="similarity">
    <text evidence="1">Belongs to the 'phage' integrase family.</text>
</comment>
<dbReference type="Gene3D" id="1.10.443.10">
    <property type="entry name" value="Intergrase catalytic core"/>
    <property type="match status" value="1"/>
</dbReference>
<evidence type="ECO:0000256" key="3">
    <source>
        <dbReference type="ARBA" id="ARBA00023125"/>
    </source>
</evidence>
<dbReference type="GO" id="GO:0015074">
    <property type="term" value="P:DNA integration"/>
    <property type="evidence" value="ECO:0007669"/>
    <property type="project" value="UniProtKB-KW"/>
</dbReference>
<keyword evidence="3 5" id="KW-0238">DNA-binding</keyword>
<dbReference type="EMBL" id="JAVDYC010000001">
    <property type="protein sequence ID" value="MDR7323281.1"/>
    <property type="molecule type" value="Genomic_DNA"/>
</dbReference>
<name>A0AAE3ZPQ0_9ACTN</name>
<dbReference type="PROSITE" id="PS51900">
    <property type="entry name" value="CB"/>
    <property type="match status" value="1"/>
</dbReference>
<dbReference type="InterPro" id="IPR002104">
    <property type="entry name" value="Integrase_catalytic"/>
</dbReference>